<dbReference type="InterPro" id="IPR052356">
    <property type="entry name" value="Thiol_S-MT"/>
</dbReference>
<dbReference type="Gene3D" id="3.40.50.150">
    <property type="entry name" value="Vaccinia Virus protein VP39"/>
    <property type="match status" value="1"/>
</dbReference>
<dbReference type="OrthoDB" id="9772751at2"/>
<dbReference type="GO" id="GO:0032259">
    <property type="term" value="P:methylation"/>
    <property type="evidence" value="ECO:0007669"/>
    <property type="project" value="UniProtKB-KW"/>
</dbReference>
<name>A0A0U1P3A9_9BACI</name>
<dbReference type="PANTHER" id="PTHR45036:SF1">
    <property type="entry name" value="METHYLTRANSFERASE LIKE 7A"/>
    <property type="match status" value="1"/>
</dbReference>
<dbReference type="PANTHER" id="PTHR45036">
    <property type="entry name" value="METHYLTRANSFERASE LIKE 7B"/>
    <property type="match status" value="1"/>
</dbReference>
<keyword evidence="2" id="KW-0489">Methyltransferase</keyword>
<dbReference type="InterPro" id="IPR029063">
    <property type="entry name" value="SAM-dependent_MTases_sf"/>
</dbReference>
<accession>A0A0U1P3A9</accession>
<evidence type="ECO:0000313" key="2">
    <source>
        <dbReference type="EMBL" id="CRK84769.1"/>
    </source>
</evidence>
<dbReference type="InterPro" id="IPR013216">
    <property type="entry name" value="Methyltransf_11"/>
</dbReference>
<proteinExistence type="predicted"/>
<keyword evidence="3" id="KW-1185">Reference proteome</keyword>
<evidence type="ECO:0000259" key="1">
    <source>
        <dbReference type="Pfam" id="PF08241"/>
    </source>
</evidence>
<organism evidence="2 3">
    <name type="scientific">Neobacillus massiliamazoniensis</name>
    <dbReference type="NCBI Taxonomy" id="1499688"/>
    <lineage>
        <taxon>Bacteria</taxon>
        <taxon>Bacillati</taxon>
        <taxon>Bacillota</taxon>
        <taxon>Bacilli</taxon>
        <taxon>Bacillales</taxon>
        <taxon>Bacillaceae</taxon>
        <taxon>Neobacillus</taxon>
    </lineage>
</organism>
<dbReference type="CDD" id="cd02440">
    <property type="entry name" value="AdoMet_MTases"/>
    <property type="match status" value="1"/>
</dbReference>
<protein>
    <submittedName>
        <fullName evidence="2">Methyltransferase type 11 protein</fullName>
    </submittedName>
</protein>
<dbReference type="Proteomes" id="UP000199087">
    <property type="component" value="Unassembled WGS sequence"/>
</dbReference>
<dbReference type="EMBL" id="CVRB01000005">
    <property type="protein sequence ID" value="CRK84769.1"/>
    <property type="molecule type" value="Genomic_DNA"/>
</dbReference>
<dbReference type="AlphaFoldDB" id="A0A0U1P3A9"/>
<dbReference type="STRING" id="1499688.BN000_04819"/>
<reference evidence="3" key="1">
    <citation type="submission" date="2015-05" db="EMBL/GenBank/DDBJ databases">
        <authorList>
            <person name="Urmite Genomes"/>
        </authorList>
    </citation>
    <scope>NUCLEOTIDE SEQUENCE [LARGE SCALE GENOMIC DNA]</scope>
    <source>
        <strain evidence="3">LF1</strain>
    </source>
</reference>
<feature type="domain" description="Methyltransferase type 11" evidence="1">
    <location>
        <begin position="38"/>
        <end position="131"/>
    </location>
</feature>
<gene>
    <name evidence="2" type="ORF">BN000_04819</name>
</gene>
<evidence type="ECO:0000313" key="3">
    <source>
        <dbReference type="Proteomes" id="UP000199087"/>
    </source>
</evidence>
<dbReference type="GO" id="GO:0008757">
    <property type="term" value="F:S-adenosylmethionine-dependent methyltransferase activity"/>
    <property type="evidence" value="ECO:0007669"/>
    <property type="project" value="InterPro"/>
</dbReference>
<keyword evidence="2" id="KW-0808">Transferase</keyword>
<dbReference type="Pfam" id="PF08241">
    <property type="entry name" value="Methyltransf_11"/>
    <property type="match status" value="1"/>
</dbReference>
<dbReference type="SUPFAM" id="SSF53335">
    <property type="entry name" value="S-adenosyl-L-methionine-dependent methyltransferases"/>
    <property type="match status" value="1"/>
</dbReference>
<dbReference type="RefSeq" id="WP_090639028.1">
    <property type="nucleotide sequence ID" value="NZ_CVRB01000005.1"/>
</dbReference>
<sequence>MTSASFPKWYDFFMKPLEKKRFKRIRQDLIQKAYGNVLEIGSGTGINFCFYKDVDQVTATEPSEFMIQKSEPRIKQSGVPIRLVQASAENLPFEENTFDTVVATLVFCTIPNVEKAIAEMKRVCKPDGKILLFEHVRMENSFLATLQDRLTPFWKKICDGCSLNRETMSAIQSNDVSIIHTNEYYKGLFVSAEAVNKK</sequence>